<comment type="caution">
    <text evidence="2">The sequence shown here is derived from an EMBL/GenBank/DDBJ whole genome shotgun (WGS) entry which is preliminary data.</text>
</comment>
<sequence>MSYPVTNGTTTFLPPPDGYEVDFASPQKQDAIEHYLVFGILGPFAFLCLLQRLYTKYFILGSLKIDDGTFIACSCRSKFVSTQPFSIVIWLTPAGSISIGGLCHHAWEMPIQVFEKHMLVRSPRPNLSLPTLPTMSLR</sequence>
<proteinExistence type="predicted"/>
<keyword evidence="1" id="KW-0472">Membrane</keyword>
<name>A0A8J2NE11_FUSEQ</name>
<evidence type="ECO:0000313" key="2">
    <source>
        <dbReference type="EMBL" id="CAG7564381.1"/>
    </source>
</evidence>
<dbReference type="EMBL" id="CAJSTJ010000165">
    <property type="protein sequence ID" value="CAG7564381.1"/>
    <property type="molecule type" value="Genomic_DNA"/>
</dbReference>
<gene>
    <name evidence="2" type="ORF">FEQUK3_LOCUS10082</name>
</gene>
<dbReference type="Proteomes" id="UP000693738">
    <property type="component" value="Unassembled WGS sequence"/>
</dbReference>
<accession>A0A8J2NE11</accession>
<organism evidence="2 3">
    <name type="scientific">Fusarium equiseti</name>
    <name type="common">Fusarium scirpi</name>
    <dbReference type="NCBI Taxonomy" id="61235"/>
    <lineage>
        <taxon>Eukaryota</taxon>
        <taxon>Fungi</taxon>
        <taxon>Dikarya</taxon>
        <taxon>Ascomycota</taxon>
        <taxon>Pezizomycotina</taxon>
        <taxon>Sordariomycetes</taxon>
        <taxon>Hypocreomycetidae</taxon>
        <taxon>Hypocreales</taxon>
        <taxon>Nectriaceae</taxon>
        <taxon>Fusarium</taxon>
        <taxon>Fusarium incarnatum-equiseti species complex</taxon>
    </lineage>
</organism>
<evidence type="ECO:0000313" key="3">
    <source>
        <dbReference type="Proteomes" id="UP000693738"/>
    </source>
</evidence>
<keyword evidence="1" id="KW-0812">Transmembrane</keyword>
<feature type="transmembrane region" description="Helical" evidence="1">
    <location>
        <begin position="35"/>
        <end position="54"/>
    </location>
</feature>
<keyword evidence="1" id="KW-1133">Transmembrane helix</keyword>
<reference evidence="2" key="1">
    <citation type="submission" date="2021-05" db="EMBL/GenBank/DDBJ databases">
        <authorList>
            <person name="Khan N."/>
        </authorList>
    </citation>
    <scope>NUCLEOTIDE SEQUENCE</scope>
</reference>
<evidence type="ECO:0000256" key="1">
    <source>
        <dbReference type="SAM" id="Phobius"/>
    </source>
</evidence>
<protein>
    <submittedName>
        <fullName evidence="2">Uncharacterized protein</fullName>
    </submittedName>
</protein>
<dbReference type="AlphaFoldDB" id="A0A8J2NE11"/>